<dbReference type="PANTHER" id="PTHR42789">
    <property type="entry name" value="D-ISOMER SPECIFIC 2-HYDROXYACID DEHYDROGENASE FAMILY PROTEIN (AFU_ORTHOLOGUE AFUA_6G10090)"/>
    <property type="match status" value="1"/>
</dbReference>
<dbReference type="AlphaFoldDB" id="A0A9D1FZP2"/>
<accession>A0A9D1FZP2</accession>
<proteinExistence type="inferred from homology"/>
<keyword evidence="3" id="KW-0520">NAD</keyword>
<dbReference type="SUPFAM" id="SSF52283">
    <property type="entry name" value="Formate/glycerate dehydrogenase catalytic domain-like"/>
    <property type="match status" value="1"/>
</dbReference>
<evidence type="ECO:0000313" key="7">
    <source>
        <dbReference type="EMBL" id="HIS92377.1"/>
    </source>
</evidence>
<dbReference type="GO" id="GO:0016616">
    <property type="term" value="F:oxidoreductase activity, acting on the CH-OH group of donors, NAD or NADP as acceptor"/>
    <property type="evidence" value="ECO:0007669"/>
    <property type="project" value="InterPro"/>
</dbReference>
<dbReference type="Pfam" id="PF02826">
    <property type="entry name" value="2-Hacid_dh_C"/>
    <property type="match status" value="1"/>
</dbReference>
<evidence type="ECO:0000313" key="8">
    <source>
        <dbReference type="Proteomes" id="UP000824140"/>
    </source>
</evidence>
<comment type="caution">
    <text evidence="7">The sequence shown here is derived from an EMBL/GenBank/DDBJ whole genome shotgun (WGS) entry which is preliminary data.</text>
</comment>
<evidence type="ECO:0000259" key="6">
    <source>
        <dbReference type="Pfam" id="PF02826"/>
    </source>
</evidence>
<evidence type="ECO:0000256" key="3">
    <source>
        <dbReference type="ARBA" id="ARBA00023027"/>
    </source>
</evidence>
<dbReference type="InterPro" id="IPR006140">
    <property type="entry name" value="D-isomer_DH_NAD-bd"/>
</dbReference>
<evidence type="ECO:0000256" key="2">
    <source>
        <dbReference type="ARBA" id="ARBA00023002"/>
    </source>
</evidence>
<dbReference type="PANTHER" id="PTHR42789:SF1">
    <property type="entry name" value="D-ISOMER SPECIFIC 2-HYDROXYACID DEHYDROGENASE FAMILY PROTEIN (AFU_ORTHOLOGUE AFUA_6G10090)"/>
    <property type="match status" value="1"/>
</dbReference>
<organism evidence="7 8">
    <name type="scientific">Candidatus Alectryocaccomicrobium excrementavium</name>
    <dbReference type="NCBI Taxonomy" id="2840668"/>
    <lineage>
        <taxon>Bacteria</taxon>
        <taxon>Bacillati</taxon>
        <taxon>Bacillota</taxon>
        <taxon>Clostridia</taxon>
        <taxon>Candidatus Alectryocaccomicrobium</taxon>
    </lineage>
</organism>
<dbReference type="Gene3D" id="3.40.50.720">
    <property type="entry name" value="NAD(P)-binding Rossmann-like Domain"/>
    <property type="match status" value="2"/>
</dbReference>
<name>A0A9D1FZP2_9FIRM</name>
<dbReference type="EMBL" id="DVJN01000099">
    <property type="protein sequence ID" value="HIS92377.1"/>
    <property type="molecule type" value="Genomic_DNA"/>
</dbReference>
<keyword evidence="2 4" id="KW-0560">Oxidoreductase</keyword>
<dbReference type="Pfam" id="PF00389">
    <property type="entry name" value="2-Hacid_dh"/>
    <property type="match status" value="1"/>
</dbReference>
<evidence type="ECO:0000256" key="1">
    <source>
        <dbReference type="ARBA" id="ARBA00005854"/>
    </source>
</evidence>
<dbReference type="Proteomes" id="UP000824140">
    <property type="component" value="Unassembled WGS sequence"/>
</dbReference>
<sequence length="312" mass="34404">MQPTVLITSENFGRFSREGRHVLETAGLRVIDNPYGHTFLHREQILPFAGEADGIICDMEKIDREVIDAAPRLKIIARRGVGIDSVDWRYAQSRGIEVARTTGVVEKPVAELVMGYILEFSRNIAAMSAAMHAGRWERIPSSSVEGRVLGIVGMGNIAWEVARRAAAFDMRILYYSHRRNERAEAAFGAQYAPLETLLQEADFVSLHVPLTEETRHMLDARAIARMKAGAYLINTARGAVVDEQALADALRAGKLGGAAVDVFDGEPCVDSPLRGMERAILTPHIGTYTQEVYIRMDVEAARNVARCLAGRS</sequence>
<gene>
    <name evidence="7" type="ORF">IAA84_05100</name>
</gene>
<evidence type="ECO:0000259" key="5">
    <source>
        <dbReference type="Pfam" id="PF00389"/>
    </source>
</evidence>
<dbReference type="InterPro" id="IPR006139">
    <property type="entry name" value="D-isomer_2_OHA_DH_cat_dom"/>
</dbReference>
<dbReference type="SUPFAM" id="SSF51735">
    <property type="entry name" value="NAD(P)-binding Rossmann-fold domains"/>
    <property type="match status" value="1"/>
</dbReference>
<dbReference type="PROSITE" id="PS00670">
    <property type="entry name" value="D_2_HYDROXYACID_DH_2"/>
    <property type="match status" value="1"/>
</dbReference>
<dbReference type="GO" id="GO:0051287">
    <property type="term" value="F:NAD binding"/>
    <property type="evidence" value="ECO:0007669"/>
    <property type="project" value="InterPro"/>
</dbReference>
<protein>
    <submittedName>
        <fullName evidence="7">Phosphoglycerate dehydrogenase</fullName>
    </submittedName>
</protein>
<dbReference type="CDD" id="cd12172">
    <property type="entry name" value="PGDH_like_2"/>
    <property type="match status" value="1"/>
</dbReference>
<reference evidence="7" key="2">
    <citation type="journal article" date="2021" name="PeerJ">
        <title>Extensive microbial diversity within the chicken gut microbiome revealed by metagenomics and culture.</title>
        <authorList>
            <person name="Gilroy R."/>
            <person name="Ravi A."/>
            <person name="Getino M."/>
            <person name="Pursley I."/>
            <person name="Horton D.L."/>
            <person name="Alikhan N.F."/>
            <person name="Baker D."/>
            <person name="Gharbi K."/>
            <person name="Hall N."/>
            <person name="Watson M."/>
            <person name="Adriaenssens E.M."/>
            <person name="Foster-Nyarko E."/>
            <person name="Jarju S."/>
            <person name="Secka A."/>
            <person name="Antonio M."/>
            <person name="Oren A."/>
            <person name="Chaudhuri R.R."/>
            <person name="La Ragione R."/>
            <person name="Hildebrand F."/>
            <person name="Pallen M.J."/>
        </authorList>
    </citation>
    <scope>NUCLEOTIDE SEQUENCE</scope>
    <source>
        <strain evidence="7">13766</strain>
    </source>
</reference>
<feature type="domain" description="D-isomer specific 2-hydroxyacid dehydrogenase NAD-binding" evidence="6">
    <location>
        <begin position="114"/>
        <end position="286"/>
    </location>
</feature>
<dbReference type="InterPro" id="IPR050857">
    <property type="entry name" value="D-2-hydroxyacid_DH"/>
</dbReference>
<reference evidence="7" key="1">
    <citation type="submission" date="2020-10" db="EMBL/GenBank/DDBJ databases">
        <authorList>
            <person name="Gilroy R."/>
        </authorList>
    </citation>
    <scope>NUCLEOTIDE SEQUENCE</scope>
    <source>
        <strain evidence="7">13766</strain>
    </source>
</reference>
<evidence type="ECO:0000256" key="4">
    <source>
        <dbReference type="RuleBase" id="RU003719"/>
    </source>
</evidence>
<dbReference type="InterPro" id="IPR029753">
    <property type="entry name" value="D-isomer_DH_CS"/>
</dbReference>
<dbReference type="InterPro" id="IPR036291">
    <property type="entry name" value="NAD(P)-bd_dom_sf"/>
</dbReference>
<comment type="similarity">
    <text evidence="1 4">Belongs to the D-isomer specific 2-hydroxyacid dehydrogenase family.</text>
</comment>
<feature type="domain" description="D-isomer specific 2-hydroxyacid dehydrogenase catalytic" evidence="5">
    <location>
        <begin position="38"/>
        <end position="311"/>
    </location>
</feature>
<dbReference type="FunFam" id="3.40.50.720:FF:000203">
    <property type="entry name" value="D-3-phosphoglycerate dehydrogenase (SerA)"/>
    <property type="match status" value="1"/>
</dbReference>
<dbReference type="PROSITE" id="PS00671">
    <property type="entry name" value="D_2_HYDROXYACID_DH_3"/>
    <property type="match status" value="1"/>
</dbReference>